<feature type="non-terminal residue" evidence="2">
    <location>
        <position position="1"/>
    </location>
</feature>
<dbReference type="PANTHER" id="PTHR43861">
    <property type="entry name" value="TRANS-ACONITATE 2-METHYLTRANSFERASE-RELATED"/>
    <property type="match status" value="1"/>
</dbReference>
<feature type="domain" description="Methyltransferase type 11" evidence="1">
    <location>
        <begin position="60"/>
        <end position="151"/>
    </location>
</feature>
<dbReference type="GO" id="GO:0008757">
    <property type="term" value="F:S-adenosylmethionine-dependent methyltransferase activity"/>
    <property type="evidence" value="ECO:0007669"/>
    <property type="project" value="InterPro"/>
</dbReference>
<organism evidence="2">
    <name type="scientific">marine metagenome</name>
    <dbReference type="NCBI Taxonomy" id="408172"/>
    <lineage>
        <taxon>unclassified sequences</taxon>
        <taxon>metagenomes</taxon>
        <taxon>ecological metagenomes</taxon>
    </lineage>
</organism>
<proteinExistence type="predicted"/>
<dbReference type="CDD" id="cd02440">
    <property type="entry name" value="AdoMet_MTases"/>
    <property type="match status" value="1"/>
</dbReference>
<dbReference type="EMBL" id="UINC01062675">
    <property type="protein sequence ID" value="SVB89520.1"/>
    <property type="molecule type" value="Genomic_DNA"/>
</dbReference>
<evidence type="ECO:0000313" key="2">
    <source>
        <dbReference type="EMBL" id="SVB89520.1"/>
    </source>
</evidence>
<gene>
    <name evidence="2" type="ORF">METZ01_LOCUS242374</name>
</gene>
<sequence>VSDRLDHPRNLDDRVVEAFGDLMSRFGAGSLDDRELAQIFDVYESIFPWHDLPPDPVGFDAGCGSGRWARFFAPRVGRLICIDASIEALDVARRVLVDHDNVEFRHEDLSAMGIADGSCDFGYSLGVLHHIPDTEDATRACIRKLKPGAPFLVYVYYDLEGVGVVRRSLLTVATGLRMLISRLPRQIRHLVTDLLALVLYLPLARLARSVEQGGRNPSRIPLFQYRHRSFYVMRSGALDRFGTRLEKRYSRTEVVELLEGSGLTDIVFSDGPPWWVAVGRRPANRVVGS</sequence>
<dbReference type="Gene3D" id="3.40.50.150">
    <property type="entry name" value="Vaccinia Virus protein VP39"/>
    <property type="match status" value="1"/>
</dbReference>
<dbReference type="InterPro" id="IPR029063">
    <property type="entry name" value="SAM-dependent_MTases_sf"/>
</dbReference>
<dbReference type="Pfam" id="PF08241">
    <property type="entry name" value="Methyltransf_11"/>
    <property type="match status" value="1"/>
</dbReference>
<dbReference type="SUPFAM" id="SSF53335">
    <property type="entry name" value="S-adenosyl-L-methionine-dependent methyltransferases"/>
    <property type="match status" value="1"/>
</dbReference>
<protein>
    <recommendedName>
        <fullName evidence="1">Methyltransferase type 11 domain-containing protein</fullName>
    </recommendedName>
</protein>
<accession>A0A382HQH1</accession>
<evidence type="ECO:0000259" key="1">
    <source>
        <dbReference type="Pfam" id="PF08241"/>
    </source>
</evidence>
<reference evidence="2" key="1">
    <citation type="submission" date="2018-05" db="EMBL/GenBank/DDBJ databases">
        <authorList>
            <person name="Lanie J.A."/>
            <person name="Ng W.-L."/>
            <person name="Kazmierczak K.M."/>
            <person name="Andrzejewski T.M."/>
            <person name="Davidsen T.M."/>
            <person name="Wayne K.J."/>
            <person name="Tettelin H."/>
            <person name="Glass J.I."/>
            <person name="Rusch D."/>
            <person name="Podicherti R."/>
            <person name="Tsui H.-C.T."/>
            <person name="Winkler M.E."/>
        </authorList>
    </citation>
    <scope>NUCLEOTIDE SEQUENCE</scope>
</reference>
<name>A0A382HQH1_9ZZZZ</name>
<dbReference type="AlphaFoldDB" id="A0A382HQH1"/>
<dbReference type="InterPro" id="IPR013216">
    <property type="entry name" value="Methyltransf_11"/>
</dbReference>